<proteinExistence type="predicted"/>
<dbReference type="OrthoDB" id="1264435at2"/>
<organism evidence="1 2">
    <name type="scientific">Mucilaginibacter gracilis</name>
    <dbReference type="NCBI Taxonomy" id="423350"/>
    <lineage>
        <taxon>Bacteria</taxon>
        <taxon>Pseudomonadati</taxon>
        <taxon>Bacteroidota</taxon>
        <taxon>Sphingobacteriia</taxon>
        <taxon>Sphingobacteriales</taxon>
        <taxon>Sphingobacteriaceae</taxon>
        <taxon>Mucilaginibacter</taxon>
    </lineage>
</organism>
<evidence type="ECO:0000313" key="1">
    <source>
        <dbReference type="EMBL" id="RKR81047.1"/>
    </source>
</evidence>
<comment type="caution">
    <text evidence="1">The sequence shown here is derived from an EMBL/GenBank/DDBJ whole genome shotgun (WGS) entry which is preliminary data.</text>
</comment>
<dbReference type="RefSeq" id="WP_008507940.1">
    <property type="nucleotide sequence ID" value="NZ_RBKU01000001.1"/>
</dbReference>
<dbReference type="EMBL" id="RBKU01000001">
    <property type="protein sequence ID" value="RKR81047.1"/>
    <property type="molecule type" value="Genomic_DNA"/>
</dbReference>
<name>A0A495IWB5_9SPHI</name>
<reference evidence="1 2" key="1">
    <citation type="submission" date="2018-10" db="EMBL/GenBank/DDBJ databases">
        <title>Genomic Encyclopedia of Archaeal and Bacterial Type Strains, Phase II (KMG-II): from individual species to whole genera.</title>
        <authorList>
            <person name="Goeker M."/>
        </authorList>
    </citation>
    <scope>NUCLEOTIDE SEQUENCE [LARGE SCALE GENOMIC DNA]</scope>
    <source>
        <strain evidence="1 2">DSM 18602</strain>
    </source>
</reference>
<dbReference type="Proteomes" id="UP000268007">
    <property type="component" value="Unassembled WGS sequence"/>
</dbReference>
<protein>
    <submittedName>
        <fullName evidence="1">Uncharacterized protein</fullName>
    </submittedName>
</protein>
<evidence type="ECO:0000313" key="2">
    <source>
        <dbReference type="Proteomes" id="UP000268007"/>
    </source>
</evidence>
<keyword evidence="2" id="KW-1185">Reference proteome</keyword>
<gene>
    <name evidence="1" type="ORF">BDD43_1190</name>
</gene>
<sequence length="140" mass="16356">MKTFKASQELIDILLTYGFVEDTHINYPEHAARLKADPYDPSHMKRHFVFKGTREKLHFDYVNMYLPTGGNTMSFTTDELKSLIAFCRLSATDRTALTDERYQALSIPEIISDVKRHPYIYSKSVYKRAKLQFEKIPDIN</sequence>
<accession>A0A495IWB5</accession>
<dbReference type="AlphaFoldDB" id="A0A495IWB5"/>